<feature type="region of interest" description="Disordered" evidence="1">
    <location>
        <begin position="49"/>
        <end position="156"/>
    </location>
</feature>
<feature type="compositionally biased region" description="Basic residues" evidence="1">
    <location>
        <begin position="93"/>
        <end position="102"/>
    </location>
</feature>
<evidence type="ECO:0008006" key="3">
    <source>
        <dbReference type="Google" id="ProtNLM"/>
    </source>
</evidence>
<organism evidence="2">
    <name type="scientific">marine metagenome</name>
    <dbReference type="NCBI Taxonomy" id="408172"/>
    <lineage>
        <taxon>unclassified sequences</taxon>
        <taxon>metagenomes</taxon>
        <taxon>ecological metagenomes</taxon>
    </lineage>
</organism>
<evidence type="ECO:0000256" key="1">
    <source>
        <dbReference type="SAM" id="MobiDB-lite"/>
    </source>
</evidence>
<dbReference type="AlphaFoldDB" id="A0A381TAJ2"/>
<sequence length="256" mass="27978">MSQIKTKFIGGLTTAIVLLFLQSAHADLGSAIKIKNMFVTQSTAMDSIGTGSSGAYVHGKNKSEGSKSKTYPKKGHGYNPHKKSEGSGSKSYSHGKSHHGSKGSHGYNHKKSEGSGSKAYAHGKRQHGYKKGYGKSHGHKKASTHGRHGGHGTSPFKHVMHYKYKLGLTDAQIKTMKKLDVDFKKKIIQAKADHEMAHLELDLQVHSGEVDEEKIRAAGKKIVASKTNKIMAMIEAKIQLLNLLTAEQRQKMAKMH</sequence>
<dbReference type="Gene3D" id="1.20.120.1490">
    <property type="match status" value="1"/>
</dbReference>
<dbReference type="EMBL" id="UINC01003983">
    <property type="protein sequence ID" value="SVA10853.1"/>
    <property type="molecule type" value="Genomic_DNA"/>
</dbReference>
<feature type="compositionally biased region" description="Basic residues" evidence="1">
    <location>
        <begin position="121"/>
        <end position="150"/>
    </location>
</feature>
<proteinExistence type="predicted"/>
<gene>
    <name evidence="2" type="ORF">METZ01_LOCUS63707</name>
</gene>
<dbReference type="CDD" id="cd09916">
    <property type="entry name" value="CpxP_like"/>
    <property type="match status" value="1"/>
</dbReference>
<protein>
    <recommendedName>
        <fullName evidence="3">Periplasmic heavy metal sensor</fullName>
    </recommendedName>
</protein>
<evidence type="ECO:0000313" key="2">
    <source>
        <dbReference type="EMBL" id="SVA10853.1"/>
    </source>
</evidence>
<reference evidence="2" key="1">
    <citation type="submission" date="2018-05" db="EMBL/GenBank/DDBJ databases">
        <authorList>
            <person name="Lanie J.A."/>
            <person name="Ng W.-L."/>
            <person name="Kazmierczak K.M."/>
            <person name="Andrzejewski T.M."/>
            <person name="Davidsen T.M."/>
            <person name="Wayne K.J."/>
            <person name="Tettelin H."/>
            <person name="Glass J.I."/>
            <person name="Rusch D."/>
            <person name="Podicherti R."/>
            <person name="Tsui H.-C.T."/>
            <person name="Winkler M.E."/>
        </authorList>
    </citation>
    <scope>NUCLEOTIDE SEQUENCE</scope>
</reference>
<dbReference type="GO" id="GO:0042597">
    <property type="term" value="C:periplasmic space"/>
    <property type="evidence" value="ECO:0007669"/>
    <property type="project" value="InterPro"/>
</dbReference>
<name>A0A381TAJ2_9ZZZZ</name>
<feature type="compositionally biased region" description="Basic residues" evidence="1">
    <location>
        <begin position="70"/>
        <end position="81"/>
    </location>
</feature>
<dbReference type="Pfam" id="PF07813">
    <property type="entry name" value="LTXXQ"/>
    <property type="match status" value="1"/>
</dbReference>
<accession>A0A381TAJ2</accession>
<dbReference type="InterPro" id="IPR012899">
    <property type="entry name" value="LTXXQ"/>
</dbReference>